<reference evidence="3 4" key="1">
    <citation type="journal article" date="2019" name="Int. J. Syst. Evol. Microbiol.">
        <title>Thermogemmatispora aurantia sp. nov. and Thermogemmatispora argillosa sp. nov., within the class Ktedonobacteria, and emended description of the genus Thermogemmatispora.</title>
        <authorList>
            <person name="Zheng Y."/>
            <person name="Wang C.M."/>
            <person name="Sakai Y."/>
            <person name="Abe K."/>
            <person name="Yokota A."/>
            <person name="Yabe S."/>
        </authorList>
    </citation>
    <scope>NUCLEOTIDE SEQUENCE [LARGE SCALE GENOMIC DNA]</scope>
    <source>
        <strain evidence="3 4">A1-2</strain>
    </source>
</reference>
<evidence type="ECO:0000256" key="1">
    <source>
        <dbReference type="ARBA" id="ARBA00043985"/>
    </source>
</evidence>
<evidence type="ECO:0000313" key="3">
    <source>
        <dbReference type="EMBL" id="GER81773.1"/>
    </source>
</evidence>
<evidence type="ECO:0000313" key="4">
    <source>
        <dbReference type="Proteomes" id="UP000334820"/>
    </source>
</evidence>
<dbReference type="PANTHER" id="PTHR31088">
    <property type="entry name" value="MEMBRANE-ASSOCIATED PROTEIN VIPP1, CHLOROPLASTIC"/>
    <property type="match status" value="1"/>
</dbReference>
<organism evidence="3 4">
    <name type="scientific">Thermogemmatispora aurantia</name>
    <dbReference type="NCBI Taxonomy" id="2045279"/>
    <lineage>
        <taxon>Bacteria</taxon>
        <taxon>Bacillati</taxon>
        <taxon>Chloroflexota</taxon>
        <taxon>Ktedonobacteria</taxon>
        <taxon>Thermogemmatisporales</taxon>
        <taxon>Thermogemmatisporaceae</taxon>
        <taxon>Thermogemmatispora</taxon>
    </lineage>
</organism>
<comment type="caution">
    <text evidence="3">The sequence shown here is derived from an EMBL/GenBank/DDBJ whole genome shotgun (WGS) entry which is preliminary data.</text>
</comment>
<evidence type="ECO:0000256" key="2">
    <source>
        <dbReference type="SAM" id="Coils"/>
    </source>
</evidence>
<accession>A0A5J4K221</accession>
<dbReference type="InterPro" id="IPR007157">
    <property type="entry name" value="PspA_VIPP1"/>
</dbReference>
<dbReference type="RefSeq" id="WP_151726776.1">
    <property type="nucleotide sequence ID" value="NZ_BKZV01000001.1"/>
</dbReference>
<protein>
    <submittedName>
        <fullName evidence="3">Phage shock protein A</fullName>
    </submittedName>
</protein>
<dbReference type="Pfam" id="PF04012">
    <property type="entry name" value="PspA_IM30"/>
    <property type="match status" value="1"/>
</dbReference>
<sequence>MGLLSRLALLLRIRSKAALERAEDPVQVLDYSYQKQVEQLQQLRRAVADVATSERRLELQQAELQRQTERYEQQAFYALRTNREDLARLILQRRELLLDQLNSYEQQLGQVRAQKEQLIELEQQLRMRVEAFRSQKEVLKARYSAAQAQARIEEALAGLSTEMTEMRLALERAQEKILTAEARASALHSLLEQGTLDSPLSPPLLTAGGDSLDRELARLDQDEQIEQQLQLLKQRLLLDRPTSEGQGHLPPAET</sequence>
<keyword evidence="2" id="KW-0175">Coiled coil</keyword>
<keyword evidence="4" id="KW-1185">Reference proteome</keyword>
<gene>
    <name evidence="3" type="ORF">KTAU_04110</name>
</gene>
<feature type="coiled-coil region" evidence="2">
    <location>
        <begin position="43"/>
        <end position="190"/>
    </location>
</feature>
<proteinExistence type="inferred from homology"/>
<dbReference type="PANTHER" id="PTHR31088:SF6">
    <property type="entry name" value="PHAGE SHOCK PROTEIN A"/>
    <property type="match status" value="1"/>
</dbReference>
<dbReference type="Proteomes" id="UP000334820">
    <property type="component" value="Unassembled WGS sequence"/>
</dbReference>
<dbReference type="EMBL" id="BKZV01000001">
    <property type="protein sequence ID" value="GER81773.1"/>
    <property type="molecule type" value="Genomic_DNA"/>
</dbReference>
<name>A0A5J4K221_9CHLR</name>
<dbReference type="AlphaFoldDB" id="A0A5J4K221"/>
<comment type="similarity">
    <text evidence="1">Belongs to the PspA/Vipp/IM30 family.</text>
</comment>